<dbReference type="GO" id="GO:0005886">
    <property type="term" value="C:plasma membrane"/>
    <property type="evidence" value="ECO:0007669"/>
    <property type="project" value="UniProtKB-SubCell"/>
</dbReference>
<evidence type="ECO:0000256" key="4">
    <source>
        <dbReference type="ARBA" id="ARBA00022692"/>
    </source>
</evidence>
<dbReference type="InterPro" id="IPR035906">
    <property type="entry name" value="MetI-like_sf"/>
</dbReference>
<feature type="transmembrane region" description="Helical" evidence="7">
    <location>
        <begin position="104"/>
        <end position="123"/>
    </location>
</feature>
<feature type="transmembrane region" description="Helical" evidence="7">
    <location>
        <begin position="235"/>
        <end position="257"/>
    </location>
</feature>
<keyword evidence="5 7" id="KW-1133">Transmembrane helix</keyword>
<protein>
    <recommendedName>
        <fullName evidence="8">ABC transmembrane type-1 domain-containing protein</fullName>
    </recommendedName>
</protein>
<evidence type="ECO:0000256" key="2">
    <source>
        <dbReference type="ARBA" id="ARBA00022448"/>
    </source>
</evidence>
<evidence type="ECO:0000259" key="8">
    <source>
        <dbReference type="PROSITE" id="PS50928"/>
    </source>
</evidence>
<feature type="transmembrane region" description="Helical" evidence="7">
    <location>
        <begin position="71"/>
        <end position="92"/>
    </location>
</feature>
<evidence type="ECO:0000256" key="6">
    <source>
        <dbReference type="ARBA" id="ARBA00023136"/>
    </source>
</evidence>
<dbReference type="GO" id="GO:0055085">
    <property type="term" value="P:transmembrane transport"/>
    <property type="evidence" value="ECO:0007669"/>
    <property type="project" value="InterPro"/>
</dbReference>
<dbReference type="PROSITE" id="PS50928">
    <property type="entry name" value="ABC_TM1"/>
    <property type="match status" value="1"/>
</dbReference>
<organism evidence="9">
    <name type="scientific">Curvibacter symbiont subsp. Hydra magnipapillata</name>
    <dbReference type="NCBI Taxonomy" id="667019"/>
    <lineage>
        <taxon>Bacteria</taxon>
        <taxon>Pseudomonadati</taxon>
        <taxon>Pseudomonadota</taxon>
        <taxon>Betaproteobacteria</taxon>
        <taxon>Burkholderiales</taxon>
        <taxon>Comamonadaceae</taxon>
        <taxon>Curvibacter</taxon>
    </lineage>
</organism>
<keyword evidence="6 7" id="KW-0472">Membrane</keyword>
<dbReference type="CDD" id="cd06261">
    <property type="entry name" value="TM_PBP2"/>
    <property type="match status" value="1"/>
</dbReference>
<accession>C9YBM5</accession>
<evidence type="ECO:0000256" key="7">
    <source>
        <dbReference type="RuleBase" id="RU363032"/>
    </source>
</evidence>
<evidence type="ECO:0000256" key="5">
    <source>
        <dbReference type="ARBA" id="ARBA00022989"/>
    </source>
</evidence>
<feature type="transmembrane region" description="Helical" evidence="7">
    <location>
        <begin position="135"/>
        <end position="154"/>
    </location>
</feature>
<feature type="domain" description="ABC transmembrane type-1" evidence="8">
    <location>
        <begin position="67"/>
        <end position="257"/>
    </location>
</feature>
<dbReference type="AlphaFoldDB" id="C9YBM5"/>
<reference evidence="9" key="1">
    <citation type="journal article" date="2010" name="Nature">
        <title>The dynamic genome of Hydra.</title>
        <authorList>
            <person name="Chapman J.A."/>
            <person name="Kirkness E.F."/>
            <person name="Simakov O."/>
            <person name="Hampson S.E."/>
            <person name="Mitros T."/>
            <person name="Weinmaier T."/>
            <person name="Rattei T."/>
            <person name="Balasubramanian P.G."/>
            <person name="Borman J."/>
            <person name="Busam D."/>
            <person name="Disbennett K."/>
            <person name="Pfannkoch C."/>
            <person name="Sumin N."/>
            <person name="Sutton G."/>
            <person name="Viswanathan L."/>
            <person name="Walenz B."/>
            <person name="Goodstein D.M."/>
            <person name="Hellsten U."/>
            <person name="Kawashima T."/>
            <person name="Prochnik S.E."/>
            <person name="Putnam N.H."/>
            <person name="Shu S."/>
            <person name="Blumberg B."/>
            <person name="Dana C.E."/>
            <person name="Gee L."/>
            <person name="Kibler D.F."/>
            <person name="Law L."/>
            <person name="Lindgens D."/>
            <person name="Martinez D.E."/>
            <person name="Peng J."/>
            <person name="Wigge P.A."/>
            <person name="Bertulat B."/>
            <person name="Guder C."/>
            <person name="Nakamura Y."/>
            <person name="Ozbek S."/>
            <person name="Watanabe H."/>
            <person name="Khalturin K."/>
            <person name="Hemmrich G."/>
            <person name="Franke A."/>
            <person name="Augustin R."/>
            <person name="Fraune S."/>
            <person name="Hayakawa E."/>
            <person name="Hayakawa S."/>
            <person name="Hirose M."/>
            <person name="Hwang J."/>
            <person name="Ikeo K."/>
            <person name="Nishimiya-Fujisawa C."/>
            <person name="Ogura A."/>
            <person name="Takahashi T."/>
            <person name="Steinmetz P.R."/>
            <person name="Zhang X."/>
            <person name="Aufschnaiter R."/>
            <person name="Eder M.K."/>
            <person name="Gorny A.K."/>
            <person name="Salvenmoser W."/>
            <person name="Heimberg A.M."/>
            <person name="Wheeler B.M."/>
            <person name="Peterson K.J."/>
            <person name="Boettger A."/>
            <person name="Tischler P."/>
            <person name="Wolf A."/>
            <person name="Gojobori T."/>
            <person name="Remington K.A."/>
            <person name="Strausberg R.L."/>
            <person name="Venter J."/>
            <person name="Technau U."/>
            <person name="Hobmayer B."/>
            <person name="Bosch T.C."/>
            <person name="Holstein T.W."/>
            <person name="Fujisawa T."/>
            <person name="Bode H.R."/>
            <person name="David C.N."/>
            <person name="Rokhsar D.S."/>
            <person name="Steele R.E."/>
        </authorList>
    </citation>
    <scope>NUCLEOTIDE SEQUENCE</scope>
</reference>
<feature type="transmembrane region" description="Helical" evidence="7">
    <location>
        <begin position="7"/>
        <end position="29"/>
    </location>
</feature>
<dbReference type="PANTHER" id="PTHR32243:SF18">
    <property type="entry name" value="INNER MEMBRANE ABC TRANSPORTER PERMEASE PROTEIN YCJP"/>
    <property type="match status" value="1"/>
</dbReference>
<dbReference type="PANTHER" id="PTHR32243">
    <property type="entry name" value="MALTOSE TRANSPORT SYSTEM PERMEASE-RELATED"/>
    <property type="match status" value="1"/>
</dbReference>
<dbReference type="EMBL" id="FN543104">
    <property type="protein sequence ID" value="CBA30059.1"/>
    <property type="molecule type" value="Genomic_DNA"/>
</dbReference>
<name>C9YBM5_CURXX</name>
<dbReference type="SUPFAM" id="SSF161098">
    <property type="entry name" value="MetI-like"/>
    <property type="match status" value="1"/>
</dbReference>
<evidence type="ECO:0000256" key="3">
    <source>
        <dbReference type="ARBA" id="ARBA00022475"/>
    </source>
</evidence>
<comment type="similarity">
    <text evidence="7">Belongs to the binding-protein-dependent transport system permease family.</text>
</comment>
<evidence type="ECO:0000256" key="1">
    <source>
        <dbReference type="ARBA" id="ARBA00004651"/>
    </source>
</evidence>
<dbReference type="InterPro" id="IPR000515">
    <property type="entry name" value="MetI-like"/>
</dbReference>
<gene>
    <name evidence="9" type="ORF">Csp_A15260</name>
</gene>
<dbReference type="InterPro" id="IPR050901">
    <property type="entry name" value="BP-dep_ABC_trans_perm"/>
</dbReference>
<proteinExistence type="inferred from homology"/>
<keyword evidence="3" id="KW-1003">Cell membrane</keyword>
<sequence>MKSKVWITFQWFCMLLLALIILVPIYWVMSAAFKEYVDIYAGRWLFIPTLDNFKKIIQPPYAVHLKFLNSMVVALGTVAISLPLALFAAYGFSRFRLRFEKTMMVLILATQFVPGIVIVLPYFLAFRDLGLYDSLFGLILVNLSVVMPFAVWMIKGFIDRIPLDVEESALVDGASRWRVIWDHVLPLARPGLITAAVFGFILTWNDFNYSVILTSTKAVTLPVGMALFSAEEGDLWHLIAATGVLVMIPMFLFSSVIQKHLATGSSGAVR</sequence>
<dbReference type="Gene3D" id="1.10.3720.10">
    <property type="entry name" value="MetI-like"/>
    <property type="match status" value="1"/>
</dbReference>
<evidence type="ECO:0000313" key="9">
    <source>
        <dbReference type="EMBL" id="CBA30059.1"/>
    </source>
</evidence>
<feature type="transmembrane region" description="Helical" evidence="7">
    <location>
        <begin position="184"/>
        <end position="204"/>
    </location>
</feature>
<keyword evidence="4 7" id="KW-0812">Transmembrane</keyword>
<comment type="subcellular location">
    <subcellularLocation>
        <location evidence="1 7">Cell membrane</location>
        <topology evidence="1 7">Multi-pass membrane protein</topology>
    </subcellularLocation>
</comment>
<dbReference type="Pfam" id="PF00528">
    <property type="entry name" value="BPD_transp_1"/>
    <property type="match status" value="1"/>
</dbReference>
<keyword evidence="2 7" id="KW-0813">Transport</keyword>